<evidence type="ECO:0000256" key="7">
    <source>
        <dbReference type="RuleBase" id="RU361277"/>
    </source>
</evidence>
<evidence type="ECO:0008006" key="13">
    <source>
        <dbReference type="Google" id="ProtNLM"/>
    </source>
</evidence>
<feature type="domain" description="Alcohol dehydrogenase-like C-terminal" evidence="8">
    <location>
        <begin position="180"/>
        <end position="308"/>
    </location>
</feature>
<dbReference type="PANTHER" id="PTHR42940">
    <property type="entry name" value="ALCOHOL DEHYDROGENASE 1-RELATED"/>
    <property type="match status" value="1"/>
</dbReference>
<dbReference type="EMBL" id="CAJNOJ010000377">
    <property type="protein sequence ID" value="CAF1423633.1"/>
    <property type="molecule type" value="Genomic_DNA"/>
</dbReference>
<evidence type="ECO:0000259" key="9">
    <source>
        <dbReference type="Pfam" id="PF08240"/>
    </source>
</evidence>
<gene>
    <name evidence="11" type="ORF">EDS130_LOCUS37681</name>
    <name evidence="10" type="ORF">XAT740_LOCUS10557</name>
</gene>
<comment type="similarity">
    <text evidence="2 7">Belongs to the zinc-containing alcohol dehydrogenase family.</text>
</comment>
<dbReference type="SUPFAM" id="SSF50129">
    <property type="entry name" value="GroES-like"/>
    <property type="match status" value="1"/>
</dbReference>
<name>A0A814D3N1_ADIRI</name>
<proteinExistence type="inferred from homology"/>
<evidence type="ECO:0000259" key="8">
    <source>
        <dbReference type="Pfam" id="PF00107"/>
    </source>
</evidence>
<dbReference type="PROSITE" id="PS00059">
    <property type="entry name" value="ADH_ZINC"/>
    <property type="match status" value="1"/>
</dbReference>
<evidence type="ECO:0000313" key="10">
    <source>
        <dbReference type="EMBL" id="CAF0949017.1"/>
    </source>
</evidence>
<dbReference type="GO" id="GO:0016491">
    <property type="term" value="F:oxidoreductase activity"/>
    <property type="evidence" value="ECO:0007669"/>
    <property type="project" value="UniProtKB-KW"/>
</dbReference>
<feature type="domain" description="Alcohol dehydrogenase-like N-terminal" evidence="9">
    <location>
        <begin position="25"/>
        <end position="140"/>
    </location>
</feature>
<dbReference type="Proteomes" id="UP000663828">
    <property type="component" value="Unassembled WGS sequence"/>
</dbReference>
<comment type="cofactor">
    <cofactor evidence="1 7">
        <name>Zn(2+)</name>
        <dbReference type="ChEBI" id="CHEBI:29105"/>
    </cofactor>
</comment>
<dbReference type="EMBL" id="CAJNOR010000564">
    <property type="protein sequence ID" value="CAF0949017.1"/>
    <property type="molecule type" value="Genomic_DNA"/>
</dbReference>
<protein>
    <recommendedName>
        <fullName evidence="13">Alcohol dehydrogenase</fullName>
    </recommendedName>
</protein>
<keyword evidence="4 7" id="KW-0862">Zinc</keyword>
<dbReference type="InterPro" id="IPR036291">
    <property type="entry name" value="NAD(P)-bd_dom_sf"/>
</dbReference>
<dbReference type="GO" id="GO:0008270">
    <property type="term" value="F:zinc ion binding"/>
    <property type="evidence" value="ECO:0007669"/>
    <property type="project" value="InterPro"/>
</dbReference>
<evidence type="ECO:0000256" key="3">
    <source>
        <dbReference type="ARBA" id="ARBA00022723"/>
    </source>
</evidence>
<dbReference type="CDD" id="cd08297">
    <property type="entry name" value="CAD3"/>
    <property type="match status" value="1"/>
</dbReference>
<evidence type="ECO:0000313" key="12">
    <source>
        <dbReference type="Proteomes" id="UP000663828"/>
    </source>
</evidence>
<dbReference type="InterPro" id="IPR002328">
    <property type="entry name" value="ADH_Zn_CS"/>
</dbReference>
<dbReference type="Proteomes" id="UP000663852">
    <property type="component" value="Unassembled WGS sequence"/>
</dbReference>
<dbReference type="Pfam" id="PF08240">
    <property type="entry name" value="ADH_N"/>
    <property type="match status" value="1"/>
</dbReference>
<keyword evidence="6" id="KW-0520">NAD</keyword>
<dbReference type="InterPro" id="IPR013154">
    <property type="entry name" value="ADH-like_N"/>
</dbReference>
<comment type="caution">
    <text evidence="10">The sequence shown here is derived from an EMBL/GenBank/DDBJ whole genome shotgun (WGS) entry which is preliminary data.</text>
</comment>
<dbReference type="AlphaFoldDB" id="A0A814D3N1"/>
<keyword evidence="5" id="KW-0560">Oxidoreductase</keyword>
<keyword evidence="12" id="KW-1185">Reference proteome</keyword>
<evidence type="ECO:0000313" key="11">
    <source>
        <dbReference type="EMBL" id="CAF1423633.1"/>
    </source>
</evidence>
<sequence length="345" mass="37426">MMKAAVITEWGKPLQIQEMPIPRPGPNDILVKMVASGICHSDLHEARGEWGIKSTLPLILGHEGVGSIVEFGRDVCPEKYNLKLGDLIGIQLIQGSCLECEFCLAGRETLCMSRTSSGIHKHGSFAEYGLMNVEFAAKLPHGLDPFKSAPLYCAGVTMHKALKVSHARTNDWVSIVGVGGLGSIGIKFAKLMGFRVVGIVAENDHAAAKLAREMGADEVYDGPSDQHSAFVKEKTNGGVQAAIVSVPIISVYEQALSSLRQGGRLVMIALPSTKLSISIGECIGKQLEIVGSLVGTRNDLKETLDMAQKYHIECPVQMCRLEEINEVLNDMEHSRYTGRKVIDFT</sequence>
<dbReference type="InterPro" id="IPR011032">
    <property type="entry name" value="GroES-like_sf"/>
</dbReference>
<accession>A0A814D3N1</accession>
<evidence type="ECO:0000256" key="6">
    <source>
        <dbReference type="ARBA" id="ARBA00023027"/>
    </source>
</evidence>
<organism evidence="10 12">
    <name type="scientific">Adineta ricciae</name>
    <name type="common">Rotifer</name>
    <dbReference type="NCBI Taxonomy" id="249248"/>
    <lineage>
        <taxon>Eukaryota</taxon>
        <taxon>Metazoa</taxon>
        <taxon>Spiralia</taxon>
        <taxon>Gnathifera</taxon>
        <taxon>Rotifera</taxon>
        <taxon>Eurotatoria</taxon>
        <taxon>Bdelloidea</taxon>
        <taxon>Adinetida</taxon>
        <taxon>Adinetidae</taxon>
        <taxon>Adineta</taxon>
    </lineage>
</organism>
<dbReference type="InterPro" id="IPR013149">
    <property type="entry name" value="ADH-like_C"/>
</dbReference>
<evidence type="ECO:0000256" key="1">
    <source>
        <dbReference type="ARBA" id="ARBA00001947"/>
    </source>
</evidence>
<dbReference type="Gene3D" id="3.90.180.10">
    <property type="entry name" value="Medium-chain alcohol dehydrogenases, catalytic domain"/>
    <property type="match status" value="1"/>
</dbReference>
<dbReference type="SUPFAM" id="SSF51735">
    <property type="entry name" value="NAD(P)-binding Rossmann-fold domains"/>
    <property type="match status" value="1"/>
</dbReference>
<dbReference type="PANTHER" id="PTHR42940:SF8">
    <property type="entry name" value="VACUOLAR PROTEIN SORTING-ASSOCIATED PROTEIN 11"/>
    <property type="match status" value="1"/>
</dbReference>
<evidence type="ECO:0000256" key="5">
    <source>
        <dbReference type="ARBA" id="ARBA00023002"/>
    </source>
</evidence>
<dbReference type="Gene3D" id="3.40.50.720">
    <property type="entry name" value="NAD(P)-binding Rossmann-like Domain"/>
    <property type="match status" value="1"/>
</dbReference>
<evidence type="ECO:0000256" key="2">
    <source>
        <dbReference type="ARBA" id="ARBA00008072"/>
    </source>
</evidence>
<evidence type="ECO:0000256" key="4">
    <source>
        <dbReference type="ARBA" id="ARBA00022833"/>
    </source>
</evidence>
<reference evidence="10" key="1">
    <citation type="submission" date="2021-02" db="EMBL/GenBank/DDBJ databases">
        <authorList>
            <person name="Nowell W R."/>
        </authorList>
    </citation>
    <scope>NUCLEOTIDE SEQUENCE</scope>
</reference>
<dbReference type="Pfam" id="PF00107">
    <property type="entry name" value="ADH_zinc_N"/>
    <property type="match status" value="1"/>
</dbReference>
<dbReference type="FunFam" id="3.40.50.720:FF:000039">
    <property type="entry name" value="Alcohol dehydrogenase AdhP"/>
    <property type="match status" value="1"/>
</dbReference>
<keyword evidence="3 7" id="KW-0479">Metal-binding</keyword>
<dbReference type="OrthoDB" id="3941538at2759"/>